<protein>
    <recommendedName>
        <fullName evidence="2">Arrestin-like N-terminal domain-containing protein</fullName>
    </recommendedName>
</protein>
<reference evidence="3" key="3">
    <citation type="submission" date="2025-09" db="UniProtKB">
        <authorList>
            <consortium name="Ensembl"/>
        </authorList>
    </citation>
    <scope>IDENTIFICATION</scope>
</reference>
<evidence type="ECO:0000256" key="1">
    <source>
        <dbReference type="ARBA" id="ARBA00005298"/>
    </source>
</evidence>
<organism evidence="3 4">
    <name type="scientific">Salarias fasciatus</name>
    <name type="common">Jewelled blenny</name>
    <name type="synonym">Blennius fasciatus</name>
    <dbReference type="NCBI Taxonomy" id="181472"/>
    <lineage>
        <taxon>Eukaryota</taxon>
        <taxon>Metazoa</taxon>
        <taxon>Chordata</taxon>
        <taxon>Craniata</taxon>
        <taxon>Vertebrata</taxon>
        <taxon>Euteleostomi</taxon>
        <taxon>Actinopterygii</taxon>
        <taxon>Neopterygii</taxon>
        <taxon>Teleostei</taxon>
        <taxon>Neoteleostei</taxon>
        <taxon>Acanthomorphata</taxon>
        <taxon>Ovalentaria</taxon>
        <taxon>Blenniimorphae</taxon>
        <taxon>Blenniiformes</taxon>
        <taxon>Blennioidei</taxon>
        <taxon>Blenniidae</taxon>
        <taxon>Salariinae</taxon>
        <taxon>Salarias</taxon>
    </lineage>
</organism>
<evidence type="ECO:0000259" key="2">
    <source>
        <dbReference type="Pfam" id="PF00339"/>
    </source>
</evidence>
<dbReference type="Proteomes" id="UP000472267">
    <property type="component" value="Chromosome 12"/>
</dbReference>
<dbReference type="Gene3D" id="2.60.40.640">
    <property type="match status" value="1"/>
</dbReference>
<sequence length="143" mass="16158">MTVKHLSIEYDKVNDRGTVSPGDVLSGKVTVVTSKETKVQCFVVKAKGKAKVTWYEEEGQSTAVYCNERKYFHLEHIILQDKQKGDGGFIVYIKLQEQQCATRISFYGSGKITMKVTSEKMGLKQGKQIPHILFFSRVSTESE</sequence>
<comment type="similarity">
    <text evidence="1">Belongs to the arrestin family.</text>
</comment>
<accession>A0A672FK31</accession>
<name>A0A672FK31_SALFA</name>
<dbReference type="InterPro" id="IPR014752">
    <property type="entry name" value="Arrestin-like_C"/>
</dbReference>
<proteinExistence type="inferred from homology"/>
<evidence type="ECO:0000313" key="4">
    <source>
        <dbReference type="Proteomes" id="UP000472267"/>
    </source>
</evidence>
<dbReference type="AlphaFoldDB" id="A0A672FK31"/>
<dbReference type="InParanoid" id="A0A672FK31"/>
<dbReference type="SUPFAM" id="SSF81296">
    <property type="entry name" value="E set domains"/>
    <property type="match status" value="1"/>
</dbReference>
<dbReference type="GO" id="GO:0007399">
    <property type="term" value="P:nervous system development"/>
    <property type="evidence" value="ECO:0007669"/>
    <property type="project" value="UniProtKB-ARBA"/>
</dbReference>
<feature type="domain" description="Arrestin-like N-terminal" evidence="2">
    <location>
        <begin position="8"/>
        <end position="78"/>
    </location>
</feature>
<dbReference type="Ensembl" id="ENSSFAT00005005309.1">
    <property type="protein sequence ID" value="ENSSFAP00005005010.1"/>
    <property type="gene ID" value="ENSSFAG00005003225.1"/>
</dbReference>
<dbReference type="InterPro" id="IPR014756">
    <property type="entry name" value="Ig_E-set"/>
</dbReference>
<reference evidence="3" key="1">
    <citation type="submission" date="2019-06" db="EMBL/GenBank/DDBJ databases">
        <authorList>
            <consortium name="Wellcome Sanger Institute Data Sharing"/>
        </authorList>
    </citation>
    <scope>NUCLEOTIDE SEQUENCE [LARGE SCALE GENOMIC DNA]</scope>
</reference>
<evidence type="ECO:0000313" key="3">
    <source>
        <dbReference type="Ensembl" id="ENSSFAP00005005010.1"/>
    </source>
</evidence>
<dbReference type="InterPro" id="IPR011021">
    <property type="entry name" value="Arrestin-like_N"/>
</dbReference>
<reference evidence="3" key="2">
    <citation type="submission" date="2025-08" db="UniProtKB">
        <authorList>
            <consortium name="Ensembl"/>
        </authorList>
    </citation>
    <scope>IDENTIFICATION</scope>
</reference>
<keyword evidence="4" id="KW-1185">Reference proteome</keyword>
<dbReference type="Pfam" id="PF00339">
    <property type="entry name" value="Arrestin_N"/>
    <property type="match status" value="1"/>
</dbReference>